<sequence length="413" mass="47348">MGHNAYKEEDQQWQNTGQSRPKTTTCIFCDATDHRVDCRIYDTIDKRRRLMQEKLLCLNCGGNDHYARNCIKGRCNICQGMKHHFTLCPKRFARMEVQERPEGNNNGQQTLRQAPSQAPKADGMKQQKSKNQQHPFKATVAKGLDIAEGGEEPRTGLDIAEGGEEPTSIFHMEKRSAFSGEGPVLLLTGCAKIYNLVDREWTEVEKRADGCYVRLPFKESHPPLPTNKAIATKRLVNILQSLKSKSDLLEKYDDIIKDQFHKNIIEEVISNSIDEGKRIHYIPHQPVITPQKETTKLRIVFDASSHFKNSPSLNDVLYQGPSILPKLYEMLIRFRTAKYVATADVEKALLQVHLKERDRDVTRFLWVRDINVPPKENNVINLPFYKNDVWIECVSLSLSRNHSLPGAELCIRR</sequence>
<dbReference type="PROSITE" id="PS50158">
    <property type="entry name" value="ZF_CCHC"/>
    <property type="match status" value="1"/>
</dbReference>
<keyword evidence="1" id="KW-0862">Zinc</keyword>
<evidence type="ECO:0000256" key="1">
    <source>
        <dbReference type="PROSITE-ProRule" id="PRU00047"/>
    </source>
</evidence>
<evidence type="ECO:0000256" key="2">
    <source>
        <dbReference type="SAM" id="MobiDB-lite"/>
    </source>
</evidence>
<gene>
    <name evidence="4" type="ORF">CYNAS_LOCUS13770</name>
</gene>
<feature type="compositionally biased region" description="Basic and acidic residues" evidence="2">
    <location>
        <begin position="1"/>
        <end position="10"/>
    </location>
</feature>
<keyword evidence="1" id="KW-0479">Metal-binding</keyword>
<dbReference type="AlphaFoldDB" id="A0AA36H0Q5"/>
<dbReference type="GO" id="GO:0003676">
    <property type="term" value="F:nucleic acid binding"/>
    <property type="evidence" value="ECO:0007669"/>
    <property type="project" value="InterPro"/>
</dbReference>
<comment type="caution">
    <text evidence="4">The sequence shown here is derived from an EMBL/GenBank/DDBJ whole genome shotgun (WGS) entry which is preliminary data.</text>
</comment>
<dbReference type="Proteomes" id="UP001176961">
    <property type="component" value="Unassembled WGS sequence"/>
</dbReference>
<dbReference type="InterPro" id="IPR001878">
    <property type="entry name" value="Znf_CCHC"/>
</dbReference>
<feature type="compositionally biased region" description="Polar residues" evidence="2">
    <location>
        <begin position="103"/>
        <end position="116"/>
    </location>
</feature>
<feature type="region of interest" description="Disordered" evidence="2">
    <location>
        <begin position="142"/>
        <end position="161"/>
    </location>
</feature>
<dbReference type="EMBL" id="CATQJL010000305">
    <property type="protein sequence ID" value="CAJ0601787.1"/>
    <property type="molecule type" value="Genomic_DNA"/>
</dbReference>
<keyword evidence="1" id="KW-0863">Zinc-finger</keyword>
<dbReference type="InterPro" id="IPR043502">
    <property type="entry name" value="DNA/RNA_pol_sf"/>
</dbReference>
<dbReference type="SMART" id="SM00343">
    <property type="entry name" value="ZnF_C2HC"/>
    <property type="match status" value="3"/>
</dbReference>
<dbReference type="GO" id="GO:0008270">
    <property type="term" value="F:zinc ion binding"/>
    <property type="evidence" value="ECO:0007669"/>
    <property type="project" value="UniProtKB-KW"/>
</dbReference>
<dbReference type="GO" id="GO:0005737">
    <property type="term" value="C:cytoplasm"/>
    <property type="evidence" value="ECO:0007669"/>
    <property type="project" value="UniProtKB-ARBA"/>
</dbReference>
<evidence type="ECO:0000313" key="4">
    <source>
        <dbReference type="EMBL" id="CAJ0601787.1"/>
    </source>
</evidence>
<dbReference type="Gene3D" id="4.10.60.10">
    <property type="entry name" value="Zinc finger, CCHC-type"/>
    <property type="match status" value="1"/>
</dbReference>
<reference evidence="4" key="1">
    <citation type="submission" date="2023-07" db="EMBL/GenBank/DDBJ databases">
        <authorList>
            <consortium name="CYATHOMIX"/>
        </authorList>
    </citation>
    <scope>NUCLEOTIDE SEQUENCE</scope>
    <source>
        <strain evidence="4">N/A</strain>
    </source>
</reference>
<feature type="region of interest" description="Disordered" evidence="2">
    <location>
        <begin position="1"/>
        <end position="21"/>
    </location>
</feature>
<keyword evidence="5" id="KW-1185">Reference proteome</keyword>
<proteinExistence type="predicted"/>
<evidence type="ECO:0000259" key="3">
    <source>
        <dbReference type="PROSITE" id="PS50158"/>
    </source>
</evidence>
<protein>
    <recommendedName>
        <fullName evidence="3">CCHC-type domain-containing protein</fullName>
    </recommendedName>
</protein>
<dbReference type="SUPFAM" id="SSF56672">
    <property type="entry name" value="DNA/RNA polymerases"/>
    <property type="match status" value="1"/>
</dbReference>
<dbReference type="PANTHER" id="PTHR47331">
    <property type="entry name" value="PHD-TYPE DOMAIN-CONTAINING PROTEIN"/>
    <property type="match status" value="1"/>
</dbReference>
<feature type="region of interest" description="Disordered" evidence="2">
    <location>
        <begin position="100"/>
        <end position="136"/>
    </location>
</feature>
<dbReference type="SUPFAM" id="SSF57756">
    <property type="entry name" value="Retrovirus zinc finger-like domains"/>
    <property type="match status" value="1"/>
</dbReference>
<name>A0AA36H0Q5_CYLNA</name>
<organism evidence="4 5">
    <name type="scientific">Cylicocyclus nassatus</name>
    <name type="common">Nematode worm</name>
    <dbReference type="NCBI Taxonomy" id="53992"/>
    <lineage>
        <taxon>Eukaryota</taxon>
        <taxon>Metazoa</taxon>
        <taxon>Ecdysozoa</taxon>
        <taxon>Nematoda</taxon>
        <taxon>Chromadorea</taxon>
        <taxon>Rhabditida</taxon>
        <taxon>Rhabditina</taxon>
        <taxon>Rhabditomorpha</taxon>
        <taxon>Strongyloidea</taxon>
        <taxon>Strongylidae</taxon>
        <taxon>Cylicocyclus</taxon>
    </lineage>
</organism>
<accession>A0AA36H0Q5</accession>
<feature type="domain" description="CCHC-type" evidence="3">
    <location>
        <begin position="57"/>
        <end position="70"/>
    </location>
</feature>
<dbReference type="InterPro" id="IPR036875">
    <property type="entry name" value="Znf_CCHC_sf"/>
</dbReference>
<feature type="compositionally biased region" description="Polar residues" evidence="2">
    <location>
        <begin position="12"/>
        <end position="21"/>
    </location>
</feature>
<dbReference type="GO" id="GO:0019899">
    <property type="term" value="F:enzyme binding"/>
    <property type="evidence" value="ECO:0007669"/>
    <property type="project" value="UniProtKB-ARBA"/>
</dbReference>
<dbReference type="PANTHER" id="PTHR47331:SF1">
    <property type="entry name" value="GAG-LIKE PROTEIN"/>
    <property type="match status" value="1"/>
</dbReference>
<evidence type="ECO:0000313" key="5">
    <source>
        <dbReference type="Proteomes" id="UP001176961"/>
    </source>
</evidence>